<name>A0A699JD77_TANCI</name>
<protein>
    <submittedName>
        <fullName evidence="2">Uncharacterized protein</fullName>
    </submittedName>
</protein>
<accession>A0A699JD77</accession>
<evidence type="ECO:0000313" key="2">
    <source>
        <dbReference type="EMBL" id="GFA29572.1"/>
    </source>
</evidence>
<reference evidence="2" key="1">
    <citation type="journal article" date="2019" name="Sci. Rep.">
        <title>Draft genome of Tanacetum cinerariifolium, the natural source of mosquito coil.</title>
        <authorList>
            <person name="Yamashiro T."/>
            <person name="Shiraishi A."/>
            <person name="Satake H."/>
            <person name="Nakayama K."/>
        </authorList>
    </citation>
    <scope>NUCLEOTIDE SEQUENCE</scope>
</reference>
<sequence length="121" mass="13697">MTGDDNNKNDGESGGITYDSPYYLPPSDYPKQLYENRTPHESAAFKAFQRRNGPSCLNKEISRAKSVEEGNKHCVECNKYGHTLEGCFKLIGYPEWSPGKKGERTKARLLVSRQRPVPFPD</sequence>
<feature type="region of interest" description="Disordered" evidence="1">
    <location>
        <begin position="1"/>
        <end position="34"/>
    </location>
</feature>
<evidence type="ECO:0000256" key="1">
    <source>
        <dbReference type="SAM" id="MobiDB-lite"/>
    </source>
</evidence>
<gene>
    <name evidence="2" type="ORF">Tci_601544</name>
</gene>
<dbReference type="AlphaFoldDB" id="A0A699JD77"/>
<feature type="compositionally biased region" description="Basic and acidic residues" evidence="1">
    <location>
        <begin position="1"/>
        <end position="11"/>
    </location>
</feature>
<proteinExistence type="predicted"/>
<organism evidence="2">
    <name type="scientific">Tanacetum cinerariifolium</name>
    <name type="common">Dalmatian daisy</name>
    <name type="synonym">Chrysanthemum cinerariifolium</name>
    <dbReference type="NCBI Taxonomy" id="118510"/>
    <lineage>
        <taxon>Eukaryota</taxon>
        <taxon>Viridiplantae</taxon>
        <taxon>Streptophyta</taxon>
        <taxon>Embryophyta</taxon>
        <taxon>Tracheophyta</taxon>
        <taxon>Spermatophyta</taxon>
        <taxon>Magnoliopsida</taxon>
        <taxon>eudicotyledons</taxon>
        <taxon>Gunneridae</taxon>
        <taxon>Pentapetalae</taxon>
        <taxon>asterids</taxon>
        <taxon>campanulids</taxon>
        <taxon>Asterales</taxon>
        <taxon>Asteraceae</taxon>
        <taxon>Asteroideae</taxon>
        <taxon>Anthemideae</taxon>
        <taxon>Anthemidinae</taxon>
        <taxon>Tanacetum</taxon>
    </lineage>
</organism>
<comment type="caution">
    <text evidence="2">The sequence shown here is derived from an EMBL/GenBank/DDBJ whole genome shotgun (WGS) entry which is preliminary data.</text>
</comment>
<dbReference type="EMBL" id="BKCJ010399956">
    <property type="protein sequence ID" value="GFA29572.1"/>
    <property type="molecule type" value="Genomic_DNA"/>
</dbReference>